<feature type="signal peptide" evidence="2">
    <location>
        <begin position="1"/>
        <end position="21"/>
    </location>
</feature>
<feature type="compositionally biased region" description="Low complexity" evidence="1">
    <location>
        <begin position="23"/>
        <end position="52"/>
    </location>
</feature>
<feature type="chain" id="PRO_5046860323" description="Oxidoreductase molybdopterin-binding domain-containing protein" evidence="2">
    <location>
        <begin position="22"/>
        <end position="200"/>
    </location>
</feature>
<evidence type="ECO:0000313" key="3">
    <source>
        <dbReference type="EMBL" id="MCK0196361.1"/>
    </source>
</evidence>
<gene>
    <name evidence="3" type="ORF">MWN34_05475</name>
</gene>
<dbReference type="RefSeq" id="WP_247027368.1">
    <property type="nucleotide sequence ID" value="NZ_JALKCH010000003.1"/>
</dbReference>
<keyword evidence="4" id="KW-1185">Reference proteome</keyword>
<protein>
    <recommendedName>
        <fullName evidence="5">Oxidoreductase molybdopterin-binding domain-containing protein</fullName>
    </recommendedName>
</protein>
<sequence length="200" mass="20547">MLVVLASIAGSAICGPSPAWAQDSSATTSETPAADPSAAPAATPPASAADPAGTGAALALGTAPLRVGEVLSHEALTIAALKALPSRSLTVTFQTSKGEERARYTGALLWEVLAGLAPNEGKHPELHRVVRVTARDGYVVLLSMGELAPDFGDVPALLAYERDGAPLKAGIRLILPGDTRGARNVVDVTRLDILQLETEK</sequence>
<proteinExistence type="predicted"/>
<accession>A0ABT0D8T4</accession>
<feature type="region of interest" description="Disordered" evidence="1">
    <location>
        <begin position="18"/>
        <end position="52"/>
    </location>
</feature>
<name>A0ABT0D8T4_9HYPH</name>
<evidence type="ECO:0000256" key="2">
    <source>
        <dbReference type="SAM" id="SignalP"/>
    </source>
</evidence>
<comment type="caution">
    <text evidence="3">The sequence shown here is derived from an EMBL/GenBank/DDBJ whole genome shotgun (WGS) entry which is preliminary data.</text>
</comment>
<dbReference type="SUPFAM" id="SSF56524">
    <property type="entry name" value="Oxidoreductase molybdopterin-binding domain"/>
    <property type="match status" value="1"/>
</dbReference>
<evidence type="ECO:0008006" key="5">
    <source>
        <dbReference type="Google" id="ProtNLM"/>
    </source>
</evidence>
<dbReference type="Proteomes" id="UP001203284">
    <property type="component" value="Unassembled WGS sequence"/>
</dbReference>
<evidence type="ECO:0000256" key="1">
    <source>
        <dbReference type="SAM" id="MobiDB-lite"/>
    </source>
</evidence>
<dbReference type="InterPro" id="IPR036374">
    <property type="entry name" value="OxRdtase_Mopterin-bd_sf"/>
</dbReference>
<reference evidence="3 4" key="1">
    <citation type="submission" date="2022-04" db="EMBL/GenBank/DDBJ databases">
        <authorList>
            <person name="Grouzdev D.S."/>
            <person name="Pantiukh K.S."/>
            <person name="Krutkina M.S."/>
        </authorList>
    </citation>
    <scope>NUCLEOTIDE SEQUENCE [LARGE SCALE GENOMIC DNA]</scope>
    <source>
        <strain evidence="3 4">6x-1</strain>
    </source>
</reference>
<evidence type="ECO:0000313" key="4">
    <source>
        <dbReference type="Proteomes" id="UP001203284"/>
    </source>
</evidence>
<dbReference type="EMBL" id="JALKCH010000003">
    <property type="protein sequence ID" value="MCK0196361.1"/>
    <property type="molecule type" value="Genomic_DNA"/>
</dbReference>
<keyword evidence="2" id="KW-0732">Signal</keyword>
<dbReference type="Gene3D" id="3.90.420.10">
    <property type="entry name" value="Oxidoreductase, molybdopterin-binding domain"/>
    <property type="match status" value="1"/>
</dbReference>
<organism evidence="3 4">
    <name type="scientific">Ancylobacter crimeensis</name>
    <dbReference type="NCBI Taxonomy" id="2579147"/>
    <lineage>
        <taxon>Bacteria</taxon>
        <taxon>Pseudomonadati</taxon>
        <taxon>Pseudomonadota</taxon>
        <taxon>Alphaproteobacteria</taxon>
        <taxon>Hyphomicrobiales</taxon>
        <taxon>Xanthobacteraceae</taxon>
        <taxon>Ancylobacter</taxon>
    </lineage>
</organism>